<dbReference type="InterPro" id="IPR013096">
    <property type="entry name" value="Cupin_2"/>
</dbReference>
<dbReference type="InterPro" id="IPR047263">
    <property type="entry name" value="HNL-like_cupin"/>
</dbReference>
<dbReference type="PANTHER" id="PTHR43698:SF1">
    <property type="entry name" value="BLL4564 PROTEIN"/>
    <property type="match status" value="1"/>
</dbReference>
<keyword evidence="3" id="KW-0560">Oxidoreductase</keyword>
<feature type="region of interest" description="Disordered" evidence="1">
    <location>
        <begin position="1"/>
        <end position="23"/>
    </location>
</feature>
<keyword evidence="4" id="KW-1185">Reference proteome</keyword>
<dbReference type="Gene3D" id="2.60.120.10">
    <property type="entry name" value="Jelly Rolls"/>
    <property type="match status" value="1"/>
</dbReference>
<dbReference type="InterPro" id="IPR011051">
    <property type="entry name" value="RmlC_Cupin_sf"/>
</dbReference>
<dbReference type="AlphaFoldDB" id="A0A388TDJ1"/>
<feature type="domain" description="Cupin type-2" evidence="2">
    <location>
        <begin position="48"/>
        <end position="111"/>
    </location>
</feature>
<evidence type="ECO:0000313" key="3">
    <source>
        <dbReference type="EMBL" id="GBR74639.1"/>
    </source>
</evidence>
<comment type="caution">
    <text evidence="3">The sequence shown here is derived from an EMBL/GenBank/DDBJ whole genome shotgun (WGS) entry which is preliminary data.</text>
</comment>
<dbReference type="Pfam" id="PF07883">
    <property type="entry name" value="Cupin_2"/>
    <property type="match status" value="1"/>
</dbReference>
<dbReference type="Proteomes" id="UP000269352">
    <property type="component" value="Unassembled WGS sequence"/>
</dbReference>
<keyword evidence="3" id="KW-0223">Dioxygenase</keyword>
<reference evidence="3 4" key="1">
    <citation type="journal article" date="2019" name="ISME J.">
        <title>Genome analyses of uncultured TG2/ZB3 bacteria in 'Margulisbacteria' specifically attached to ectosymbiotic spirochetes of protists in the termite gut.</title>
        <authorList>
            <person name="Utami Y.D."/>
            <person name="Kuwahara H."/>
            <person name="Igai K."/>
            <person name="Murakami T."/>
            <person name="Sugaya K."/>
            <person name="Morikawa T."/>
            <person name="Nagura Y."/>
            <person name="Yuki M."/>
            <person name="Deevong P."/>
            <person name="Inoue T."/>
            <person name="Kihara K."/>
            <person name="Lo N."/>
            <person name="Yamada A."/>
            <person name="Ohkuma M."/>
            <person name="Hongoh Y."/>
        </authorList>
    </citation>
    <scope>NUCLEOTIDE SEQUENCE [LARGE SCALE GENOMIC DNA]</scope>
    <source>
        <strain evidence="3">NkOx7-01</strain>
    </source>
</reference>
<dbReference type="InterPro" id="IPR014710">
    <property type="entry name" value="RmlC-like_jellyroll"/>
</dbReference>
<evidence type="ECO:0000313" key="4">
    <source>
        <dbReference type="Proteomes" id="UP000269352"/>
    </source>
</evidence>
<evidence type="ECO:0000256" key="1">
    <source>
        <dbReference type="SAM" id="MobiDB-lite"/>
    </source>
</evidence>
<protein>
    <submittedName>
        <fullName evidence="3">Quercetin dioxygenase Cupin domain protein</fullName>
    </submittedName>
</protein>
<accession>A0A388TDJ1</accession>
<dbReference type="GO" id="GO:0051213">
    <property type="term" value="F:dioxygenase activity"/>
    <property type="evidence" value="ECO:0007669"/>
    <property type="project" value="UniProtKB-KW"/>
</dbReference>
<name>A0A388TDJ1_TERA1</name>
<dbReference type="PANTHER" id="PTHR43698">
    <property type="entry name" value="RIBD C-TERMINAL DOMAIN CONTAINING PROTEIN"/>
    <property type="match status" value="1"/>
</dbReference>
<proteinExistence type="predicted"/>
<dbReference type="SUPFAM" id="SSF51182">
    <property type="entry name" value="RmlC-like cupins"/>
    <property type="match status" value="1"/>
</dbReference>
<evidence type="ECO:0000259" key="2">
    <source>
        <dbReference type="Pfam" id="PF07883"/>
    </source>
</evidence>
<organism evidence="3 4">
    <name type="scientific">Termititenax aidoneus</name>
    <dbReference type="NCBI Taxonomy" id="2218524"/>
    <lineage>
        <taxon>Bacteria</taxon>
        <taxon>Bacillati</taxon>
        <taxon>Candidatus Margulisiibacteriota</taxon>
        <taxon>Candidatus Termititenacia</taxon>
        <taxon>Candidatus Termititenacales</taxon>
        <taxon>Candidatus Termititenacaceae</taxon>
        <taxon>Candidatus Termititenax</taxon>
    </lineage>
</organism>
<gene>
    <name evidence="3" type="primary">qdoI</name>
    <name evidence="3" type="ORF">NO1_1782</name>
</gene>
<sequence>MSEQREKSTIVRGGSPAPQDGPADWFAGKVRVDLLTAGNIGNGLSLARVSFAAGGRTAWHKHPAGQTLLVEKGEGWTQVWGGAKEAFKAGDVIWCPPSVKHWHGATAASAMTHVAITPYKNGQNVDWLEQVSDAEYLAEK</sequence>
<dbReference type="EMBL" id="BGZN01000063">
    <property type="protein sequence ID" value="GBR74639.1"/>
    <property type="molecule type" value="Genomic_DNA"/>
</dbReference>
<dbReference type="CDD" id="cd02233">
    <property type="entry name" value="cupin_HNL-like"/>
    <property type="match status" value="1"/>
</dbReference>